<accession>A0LQY4</accession>
<feature type="compositionally biased region" description="Low complexity" evidence="1">
    <location>
        <begin position="123"/>
        <end position="144"/>
    </location>
</feature>
<reference evidence="2 3" key="1">
    <citation type="journal article" date="2009" name="Genome Res.">
        <title>Complete genome of the cellulolytic thermophile Acidothermus cellulolyticus 11B provides insights into its ecophysiological and evolutionary adaptations.</title>
        <authorList>
            <person name="Barabote R.D."/>
            <person name="Xie G."/>
            <person name="Leu D.H."/>
            <person name="Normand P."/>
            <person name="Necsulea A."/>
            <person name="Daubin V."/>
            <person name="Medigue C."/>
            <person name="Adney W.S."/>
            <person name="Xu X.C."/>
            <person name="Lapidus A."/>
            <person name="Parales R.E."/>
            <person name="Detter C."/>
            <person name="Pujic P."/>
            <person name="Bruce D."/>
            <person name="Lavire C."/>
            <person name="Challacombe J.F."/>
            <person name="Brettin T.S."/>
            <person name="Berry A.M."/>
        </authorList>
    </citation>
    <scope>NUCLEOTIDE SEQUENCE [LARGE SCALE GENOMIC DNA]</scope>
    <source>
        <strain evidence="3">ATCC 43068 / DSM 8971 / 11B</strain>
    </source>
</reference>
<evidence type="ECO:0000256" key="1">
    <source>
        <dbReference type="SAM" id="MobiDB-lite"/>
    </source>
</evidence>
<dbReference type="KEGG" id="ace:Acel_0068"/>
<evidence type="ECO:0000313" key="2">
    <source>
        <dbReference type="EMBL" id="ABK51844.1"/>
    </source>
</evidence>
<dbReference type="InParanoid" id="A0LQY4"/>
<feature type="compositionally biased region" description="Acidic residues" evidence="1">
    <location>
        <begin position="91"/>
        <end position="107"/>
    </location>
</feature>
<name>A0LQY4_ACIC1</name>
<dbReference type="AlphaFoldDB" id="A0LQY4"/>
<keyword evidence="3" id="KW-1185">Reference proteome</keyword>
<gene>
    <name evidence="2" type="ordered locus">Acel_0068</name>
</gene>
<feature type="compositionally biased region" description="Polar residues" evidence="1">
    <location>
        <begin position="146"/>
        <end position="156"/>
    </location>
</feature>
<dbReference type="Proteomes" id="UP000008221">
    <property type="component" value="Chromosome"/>
</dbReference>
<dbReference type="EMBL" id="CP000481">
    <property type="protein sequence ID" value="ABK51844.1"/>
    <property type="molecule type" value="Genomic_DNA"/>
</dbReference>
<proteinExistence type="predicted"/>
<dbReference type="RefSeq" id="WP_011718908.1">
    <property type="nucleotide sequence ID" value="NC_008578.1"/>
</dbReference>
<protein>
    <submittedName>
        <fullName evidence="2">Uncharacterized protein</fullName>
    </submittedName>
</protein>
<dbReference type="HOGENOM" id="CLU_1599146_0_0_11"/>
<sequence>MGVRDDFLRRLRRTIGDQPTYLLVGAADFVAEQARRTVQDLPNTVTGWQERYRDAPMRAAGLLVGQAARITLRAGQVYDELTRRGRRVVDGEDAVQTEAGAEAEEDEPFVREPFMPEPLHPPAGRSGRSGNATRSGARSRSASRPKGSTSGSPSNTRRGKAASSGS</sequence>
<organism evidence="2 3">
    <name type="scientific">Acidothermus cellulolyticus (strain ATCC 43068 / DSM 8971 / 11B)</name>
    <dbReference type="NCBI Taxonomy" id="351607"/>
    <lineage>
        <taxon>Bacteria</taxon>
        <taxon>Bacillati</taxon>
        <taxon>Actinomycetota</taxon>
        <taxon>Actinomycetes</taxon>
        <taxon>Acidothermales</taxon>
        <taxon>Acidothermaceae</taxon>
        <taxon>Acidothermus</taxon>
    </lineage>
</organism>
<dbReference type="STRING" id="351607.Acel_0068"/>
<evidence type="ECO:0000313" key="3">
    <source>
        <dbReference type="Proteomes" id="UP000008221"/>
    </source>
</evidence>
<feature type="region of interest" description="Disordered" evidence="1">
    <location>
        <begin position="89"/>
        <end position="166"/>
    </location>
</feature>